<name>A0A0E9S0Q2_ANGAN</name>
<reference evidence="2" key="2">
    <citation type="journal article" date="2015" name="Fish Shellfish Immunol.">
        <title>Early steps in the European eel (Anguilla anguilla)-Vibrio vulnificus interaction in the gills: Role of the RtxA13 toxin.</title>
        <authorList>
            <person name="Callol A."/>
            <person name="Pajuelo D."/>
            <person name="Ebbesson L."/>
            <person name="Teles M."/>
            <person name="MacKenzie S."/>
            <person name="Amaro C."/>
        </authorList>
    </citation>
    <scope>NUCLEOTIDE SEQUENCE</scope>
</reference>
<evidence type="ECO:0000313" key="2">
    <source>
        <dbReference type="EMBL" id="JAH34225.1"/>
    </source>
</evidence>
<feature type="chain" id="PRO_5002432638" evidence="1">
    <location>
        <begin position="26"/>
        <end position="56"/>
    </location>
</feature>
<reference evidence="2" key="1">
    <citation type="submission" date="2014-11" db="EMBL/GenBank/DDBJ databases">
        <authorList>
            <person name="Amaro Gonzalez C."/>
        </authorList>
    </citation>
    <scope>NUCLEOTIDE SEQUENCE</scope>
</reference>
<feature type="signal peptide" evidence="1">
    <location>
        <begin position="1"/>
        <end position="25"/>
    </location>
</feature>
<sequence>MYSSIFTVLIKVLIKNLAFPSTGRAERSGEETESSWSKYQSLCTTSQLSLIRDTMS</sequence>
<keyword evidence="1" id="KW-0732">Signal</keyword>
<dbReference type="AlphaFoldDB" id="A0A0E9S0Q2"/>
<evidence type="ECO:0000256" key="1">
    <source>
        <dbReference type="SAM" id="SignalP"/>
    </source>
</evidence>
<accession>A0A0E9S0Q2</accession>
<organism evidence="2">
    <name type="scientific">Anguilla anguilla</name>
    <name type="common">European freshwater eel</name>
    <name type="synonym">Muraena anguilla</name>
    <dbReference type="NCBI Taxonomy" id="7936"/>
    <lineage>
        <taxon>Eukaryota</taxon>
        <taxon>Metazoa</taxon>
        <taxon>Chordata</taxon>
        <taxon>Craniata</taxon>
        <taxon>Vertebrata</taxon>
        <taxon>Euteleostomi</taxon>
        <taxon>Actinopterygii</taxon>
        <taxon>Neopterygii</taxon>
        <taxon>Teleostei</taxon>
        <taxon>Anguilliformes</taxon>
        <taxon>Anguillidae</taxon>
        <taxon>Anguilla</taxon>
    </lineage>
</organism>
<protein>
    <submittedName>
        <fullName evidence="2">Uncharacterized protein</fullName>
    </submittedName>
</protein>
<proteinExistence type="predicted"/>
<dbReference type="EMBL" id="GBXM01074352">
    <property type="protein sequence ID" value="JAH34225.1"/>
    <property type="molecule type" value="Transcribed_RNA"/>
</dbReference>